<dbReference type="PANTHER" id="PTHR38779">
    <property type="entry name" value="TYPE II SECRETION SYSTEM PROTEIN I-RELATED"/>
    <property type="match status" value="1"/>
</dbReference>
<dbReference type="NCBIfam" id="TIGR02532">
    <property type="entry name" value="IV_pilin_GFxxxE"/>
    <property type="match status" value="1"/>
</dbReference>
<dbReference type="GO" id="GO:0005886">
    <property type="term" value="C:plasma membrane"/>
    <property type="evidence" value="ECO:0007669"/>
    <property type="project" value="UniProtKB-SubCell"/>
</dbReference>
<evidence type="ECO:0000256" key="6">
    <source>
        <dbReference type="ARBA" id="ARBA00022519"/>
    </source>
</evidence>
<keyword evidence="4" id="KW-1003">Cell membrane</keyword>
<dbReference type="RefSeq" id="WP_207541378.1">
    <property type="nucleotide sequence ID" value="NZ_JAFNAA010000001.1"/>
</dbReference>
<keyword evidence="6 10" id="KW-0997">Cell inner membrane</keyword>
<name>A0A8I2B0G6_PLESH</name>
<comment type="subunit">
    <text evidence="10">Type II secretion is composed of four main components: the outer membrane complex, the inner membrane complex, the cytoplasmic secretion ATPase and the periplasm-spanning pseudopilus.</text>
</comment>
<evidence type="ECO:0000256" key="8">
    <source>
        <dbReference type="ARBA" id="ARBA00022989"/>
    </source>
</evidence>
<dbReference type="Gene3D" id="3.30.1300.30">
    <property type="entry name" value="GSPII I/J protein-like"/>
    <property type="match status" value="1"/>
</dbReference>
<organism evidence="12 13">
    <name type="scientific">Plesiomonas shigelloides</name>
    <name type="common">Aeromonas shigelloides</name>
    <dbReference type="NCBI Taxonomy" id="703"/>
    <lineage>
        <taxon>Bacteria</taxon>
        <taxon>Pseudomonadati</taxon>
        <taxon>Pseudomonadota</taxon>
        <taxon>Gammaproteobacteria</taxon>
        <taxon>Enterobacterales</taxon>
        <taxon>Enterobacteriaceae</taxon>
        <taxon>Plesiomonas</taxon>
    </lineage>
</organism>
<feature type="transmembrane region" description="Helical" evidence="10">
    <location>
        <begin position="45"/>
        <end position="67"/>
    </location>
</feature>
<dbReference type="SUPFAM" id="SSF54523">
    <property type="entry name" value="Pili subunits"/>
    <property type="match status" value="1"/>
</dbReference>
<evidence type="ECO:0000256" key="3">
    <source>
        <dbReference type="ARBA" id="ARBA00008358"/>
    </source>
</evidence>
<dbReference type="PROSITE" id="PS00409">
    <property type="entry name" value="PROKAR_NTER_METHYL"/>
    <property type="match status" value="1"/>
</dbReference>
<accession>A0A8I2B0G6</accession>
<evidence type="ECO:0000256" key="10">
    <source>
        <dbReference type="RuleBase" id="RU368030"/>
    </source>
</evidence>
<dbReference type="NCBIfam" id="TIGR01707">
    <property type="entry name" value="gspI"/>
    <property type="match status" value="1"/>
</dbReference>
<dbReference type="PANTHER" id="PTHR38779:SF2">
    <property type="entry name" value="TYPE II SECRETION SYSTEM PROTEIN I-RELATED"/>
    <property type="match status" value="1"/>
</dbReference>
<dbReference type="AlphaFoldDB" id="A0A8I2B0G6"/>
<dbReference type="Pfam" id="PF02501">
    <property type="entry name" value="T2SSI"/>
    <property type="match status" value="1"/>
</dbReference>
<reference evidence="12" key="1">
    <citation type="submission" date="2021-03" db="EMBL/GenBank/DDBJ databases">
        <title>Plesiomonas shigelloides zfcc0051, isolated from zebrafish feces.</title>
        <authorList>
            <person name="Vanderhoek Z."/>
            <person name="Gaulke C."/>
        </authorList>
    </citation>
    <scope>NUCLEOTIDE SEQUENCE</scope>
    <source>
        <strain evidence="12">Zfcc0051</strain>
    </source>
</reference>
<dbReference type="Proteomes" id="UP000664658">
    <property type="component" value="Unassembled WGS sequence"/>
</dbReference>
<feature type="domain" description="Type II secretion system protein GspI C-terminal" evidence="11">
    <location>
        <begin position="73"/>
        <end position="154"/>
    </location>
</feature>
<comment type="similarity">
    <text evidence="3 10">Belongs to the GSP I family.</text>
</comment>
<protein>
    <recommendedName>
        <fullName evidence="10">Type II secretion system protein I</fullName>
        <shortName evidence="10">T2SS minor pseudopilin I</shortName>
    </recommendedName>
</protein>
<dbReference type="Pfam" id="PF07963">
    <property type="entry name" value="N_methyl"/>
    <property type="match status" value="1"/>
</dbReference>
<keyword evidence="7 10" id="KW-0812">Transmembrane</keyword>
<dbReference type="InterPro" id="IPR045584">
    <property type="entry name" value="Pilin-like"/>
</dbReference>
<dbReference type="InterPro" id="IPR003413">
    <property type="entry name" value="T2SS_GspI_C"/>
</dbReference>
<evidence type="ECO:0000256" key="4">
    <source>
        <dbReference type="ARBA" id="ARBA00022475"/>
    </source>
</evidence>
<evidence type="ECO:0000256" key="2">
    <source>
        <dbReference type="ARBA" id="ARBA00004377"/>
    </source>
</evidence>
<dbReference type="GO" id="GO:0015627">
    <property type="term" value="C:type II protein secretion system complex"/>
    <property type="evidence" value="ECO:0007669"/>
    <property type="project" value="UniProtKB-UniRule"/>
</dbReference>
<evidence type="ECO:0000256" key="9">
    <source>
        <dbReference type="ARBA" id="ARBA00023136"/>
    </source>
</evidence>
<dbReference type="InterPro" id="IPR010052">
    <property type="entry name" value="T2SS_protein-GspI"/>
</dbReference>
<dbReference type="InterPro" id="IPR012902">
    <property type="entry name" value="N_methyl_site"/>
</dbReference>
<sequence length="163" mass="18348">MANMRQVNPTPFNPTPFNSTHLGHRIYGRSIHLQGLQTGFTLLEVMIALAIFAMASLTVMQVSGTTLSHQARLKERMLGDWLADNQSALLYLQAGSRESALAYQTQQGETMVDGQPWYWRTCLVEGDNRTLQAMDIEISRKADFSALLVTRRIWLPAPLAELR</sequence>
<evidence type="ECO:0000256" key="7">
    <source>
        <dbReference type="ARBA" id="ARBA00022692"/>
    </source>
</evidence>
<comment type="subcellular location">
    <subcellularLocation>
        <location evidence="2 10">Cell inner membrane</location>
        <topology evidence="2 10">Single-pass membrane protein</topology>
    </subcellularLocation>
</comment>
<dbReference type="GO" id="GO:0015628">
    <property type="term" value="P:protein secretion by the type II secretion system"/>
    <property type="evidence" value="ECO:0007669"/>
    <property type="project" value="UniProtKB-UniRule"/>
</dbReference>
<evidence type="ECO:0000256" key="1">
    <source>
        <dbReference type="ARBA" id="ARBA00003161"/>
    </source>
</evidence>
<evidence type="ECO:0000256" key="5">
    <source>
        <dbReference type="ARBA" id="ARBA00022481"/>
    </source>
</evidence>
<gene>
    <name evidence="12" type="primary">gspI</name>
    <name evidence="12" type="ORF">J2R62_00305</name>
</gene>
<proteinExistence type="inferred from homology"/>
<keyword evidence="9 10" id="KW-0472">Membrane</keyword>
<comment type="function">
    <text evidence="1">Component of the type II secretion system required for the energy-dependent secretion of extracellular factors such as proteases and toxins from the periplasm. Part of the pseudopilus tip complex that is critical for the recognition and binding of secretion substrates.</text>
</comment>
<evidence type="ECO:0000259" key="11">
    <source>
        <dbReference type="Pfam" id="PF02501"/>
    </source>
</evidence>
<evidence type="ECO:0000313" key="13">
    <source>
        <dbReference type="Proteomes" id="UP000664658"/>
    </source>
</evidence>
<dbReference type="EMBL" id="JAFNAA010000001">
    <property type="protein sequence ID" value="MBO1106674.1"/>
    <property type="molecule type" value="Genomic_DNA"/>
</dbReference>
<keyword evidence="5 10" id="KW-0488">Methylation</keyword>
<comment type="caution">
    <text evidence="12">The sequence shown here is derived from an EMBL/GenBank/DDBJ whole genome shotgun (WGS) entry which is preliminary data.</text>
</comment>
<comment type="PTM">
    <text evidence="10">Cleaved by prepilin peptidase.</text>
</comment>
<keyword evidence="8 10" id="KW-1133">Transmembrane helix</keyword>
<evidence type="ECO:0000313" key="12">
    <source>
        <dbReference type="EMBL" id="MBO1106674.1"/>
    </source>
</evidence>